<dbReference type="RefSeq" id="WP_139252901.1">
    <property type="nucleotide sequence ID" value="NZ_FQVX01000002.1"/>
</dbReference>
<dbReference type="InterPro" id="IPR038563">
    <property type="entry name" value="Endonuclease_7_sf"/>
</dbReference>
<dbReference type="Proteomes" id="UP000184471">
    <property type="component" value="Unassembled WGS sequence"/>
</dbReference>
<dbReference type="InterPro" id="IPR044925">
    <property type="entry name" value="His-Me_finger_sf"/>
</dbReference>
<dbReference type="Gene3D" id="3.40.1800.10">
    <property type="entry name" value="His-Me finger endonucleases"/>
    <property type="match status" value="1"/>
</dbReference>
<gene>
    <name evidence="2" type="ORF">SAMN05444351_1797</name>
</gene>
<dbReference type="AlphaFoldDB" id="A0A1M5HYA0"/>
<feature type="compositionally biased region" description="Basic and acidic residues" evidence="1">
    <location>
        <begin position="177"/>
        <end position="195"/>
    </location>
</feature>
<reference evidence="2 3" key="1">
    <citation type="submission" date="2016-11" db="EMBL/GenBank/DDBJ databases">
        <authorList>
            <person name="Jaros S."/>
            <person name="Januszkiewicz K."/>
            <person name="Wedrychowicz H."/>
        </authorList>
    </citation>
    <scope>NUCLEOTIDE SEQUENCE [LARGE SCALE GENOMIC DNA]</scope>
    <source>
        <strain evidence="2 3">DSM 45408</strain>
    </source>
</reference>
<accession>A0A1M5HYA0</accession>
<keyword evidence="2" id="KW-0378">Hydrolase</keyword>
<proteinExistence type="predicted"/>
<keyword evidence="3" id="KW-1185">Reference proteome</keyword>
<evidence type="ECO:0000313" key="2">
    <source>
        <dbReference type="EMBL" id="SHG20849.1"/>
    </source>
</evidence>
<protein>
    <submittedName>
        <fullName evidence="2">Recombination endonuclease VII</fullName>
    </submittedName>
</protein>
<dbReference type="GO" id="GO:0004519">
    <property type="term" value="F:endonuclease activity"/>
    <property type="evidence" value="ECO:0007669"/>
    <property type="project" value="UniProtKB-KW"/>
</dbReference>
<sequence>MDKRCPSCGEHKPAAQFGRNRSLSDGLSFYCLSCNRERNNRWYRESRRRQGKEVRDLSWVPEGSRWCPVCRQAVAHEDYVRSSRTASGFGSRCKSCHNATNKAAYRQRQYGMSDAEVHDLRVAQANCCAICSEADPRHLDHDHRTGVVRGWLCQRCNHGLGLFRDHPTVLRDAARYVERHREGPAPDPGPREGTPRRHRRSPPPTAPAVRRRSAGCPVHERREIVRARAAALFGWSGAPGR</sequence>
<evidence type="ECO:0000256" key="1">
    <source>
        <dbReference type="SAM" id="MobiDB-lite"/>
    </source>
</evidence>
<dbReference type="SUPFAM" id="SSF54060">
    <property type="entry name" value="His-Me finger endonucleases"/>
    <property type="match status" value="1"/>
</dbReference>
<dbReference type="EMBL" id="FQVX01000002">
    <property type="protein sequence ID" value="SHG20849.1"/>
    <property type="molecule type" value="Genomic_DNA"/>
</dbReference>
<dbReference type="Pfam" id="PF02945">
    <property type="entry name" value="Endonuclease_7"/>
    <property type="match status" value="1"/>
</dbReference>
<feature type="region of interest" description="Disordered" evidence="1">
    <location>
        <begin position="177"/>
        <end position="220"/>
    </location>
</feature>
<keyword evidence="2" id="KW-0540">Nuclease</keyword>
<organism evidence="2 3">
    <name type="scientific">Geodermatophilus nigrescens</name>
    <dbReference type="NCBI Taxonomy" id="1070870"/>
    <lineage>
        <taxon>Bacteria</taxon>
        <taxon>Bacillati</taxon>
        <taxon>Actinomycetota</taxon>
        <taxon>Actinomycetes</taxon>
        <taxon>Geodermatophilales</taxon>
        <taxon>Geodermatophilaceae</taxon>
        <taxon>Geodermatophilus</taxon>
    </lineage>
</organism>
<name>A0A1M5HYA0_9ACTN</name>
<evidence type="ECO:0000313" key="3">
    <source>
        <dbReference type="Proteomes" id="UP000184471"/>
    </source>
</evidence>
<dbReference type="InterPro" id="IPR004211">
    <property type="entry name" value="Endonuclease_7"/>
</dbReference>
<dbReference type="OrthoDB" id="581550at2"/>
<keyword evidence="2" id="KW-0255">Endonuclease</keyword>
<dbReference type="STRING" id="1070870.SAMN05444351_1797"/>